<evidence type="ECO:0000256" key="2">
    <source>
        <dbReference type="ARBA" id="ARBA00022475"/>
    </source>
</evidence>
<dbReference type="InterPro" id="IPR005968">
    <property type="entry name" value="Thiamine_ABC_ThiQ"/>
</dbReference>
<dbReference type="PROSITE" id="PS50814">
    <property type="entry name" value="WIF"/>
    <property type="match status" value="1"/>
</dbReference>
<accession>A0ABU1JZX4</accession>
<evidence type="ECO:0000256" key="1">
    <source>
        <dbReference type="ARBA" id="ARBA00022448"/>
    </source>
</evidence>
<dbReference type="PROSITE" id="PS00211">
    <property type="entry name" value="ABC_TRANSPORTER_1"/>
    <property type="match status" value="1"/>
</dbReference>
<evidence type="ECO:0000256" key="6">
    <source>
        <dbReference type="ARBA" id="ARBA00022967"/>
    </source>
</evidence>
<dbReference type="GO" id="GO:0005524">
    <property type="term" value="F:ATP binding"/>
    <property type="evidence" value="ECO:0007669"/>
    <property type="project" value="UniProtKB-KW"/>
</dbReference>
<evidence type="ECO:0000259" key="9">
    <source>
        <dbReference type="PROSITE" id="PS50814"/>
    </source>
</evidence>
<protein>
    <submittedName>
        <fullName evidence="11">Thiamine transport system ATP-binding protein</fullName>
    </submittedName>
</protein>
<evidence type="ECO:0000313" key="12">
    <source>
        <dbReference type="Proteomes" id="UP001262410"/>
    </source>
</evidence>
<dbReference type="SUPFAM" id="SSF52540">
    <property type="entry name" value="P-loop containing nucleoside triphosphate hydrolases"/>
    <property type="match status" value="1"/>
</dbReference>
<keyword evidence="3" id="KW-0997">Cell inner membrane</keyword>
<dbReference type="NCBIfam" id="TIGR01277">
    <property type="entry name" value="thiQ"/>
    <property type="match status" value="1"/>
</dbReference>
<dbReference type="InterPro" id="IPR050093">
    <property type="entry name" value="ABC_SmlMolc_Importer"/>
</dbReference>
<dbReference type="RefSeq" id="WP_309799686.1">
    <property type="nucleotide sequence ID" value="NZ_JAVDPW010000010.1"/>
</dbReference>
<dbReference type="Pfam" id="PF00005">
    <property type="entry name" value="ABC_tran"/>
    <property type="match status" value="1"/>
</dbReference>
<proteinExistence type="predicted"/>
<keyword evidence="2" id="KW-1003">Cell membrane</keyword>
<gene>
    <name evidence="11" type="ORF">E9232_005604</name>
</gene>
<keyword evidence="6" id="KW-1278">Translocase</keyword>
<keyword evidence="7 8" id="KW-0472">Membrane</keyword>
<dbReference type="PROSITE" id="PS50893">
    <property type="entry name" value="ABC_TRANSPORTER_2"/>
    <property type="match status" value="1"/>
</dbReference>
<dbReference type="InterPro" id="IPR003306">
    <property type="entry name" value="WIF"/>
</dbReference>
<keyword evidence="4" id="KW-0547">Nucleotide-binding</keyword>
<dbReference type="InterPro" id="IPR017871">
    <property type="entry name" value="ABC_transporter-like_CS"/>
</dbReference>
<organism evidence="11 12">
    <name type="scientific">Inquilinus ginsengisoli</name>
    <dbReference type="NCBI Taxonomy" id="363840"/>
    <lineage>
        <taxon>Bacteria</taxon>
        <taxon>Pseudomonadati</taxon>
        <taxon>Pseudomonadota</taxon>
        <taxon>Alphaproteobacteria</taxon>
        <taxon>Rhodospirillales</taxon>
        <taxon>Rhodospirillaceae</taxon>
        <taxon>Inquilinus</taxon>
    </lineage>
</organism>
<comment type="caution">
    <text evidence="11">The sequence shown here is derived from an EMBL/GenBank/DDBJ whole genome shotgun (WGS) entry which is preliminary data.</text>
</comment>
<keyword evidence="5 11" id="KW-0067">ATP-binding</keyword>
<dbReference type="InterPro" id="IPR027417">
    <property type="entry name" value="P-loop_NTPase"/>
</dbReference>
<evidence type="ECO:0000256" key="7">
    <source>
        <dbReference type="ARBA" id="ARBA00023136"/>
    </source>
</evidence>
<feature type="domain" description="ABC transporter" evidence="10">
    <location>
        <begin position="5"/>
        <end position="235"/>
    </location>
</feature>
<dbReference type="PANTHER" id="PTHR42781">
    <property type="entry name" value="SPERMIDINE/PUTRESCINE IMPORT ATP-BINDING PROTEIN POTA"/>
    <property type="match status" value="1"/>
</dbReference>
<evidence type="ECO:0000256" key="5">
    <source>
        <dbReference type="ARBA" id="ARBA00022840"/>
    </source>
</evidence>
<evidence type="ECO:0000313" key="11">
    <source>
        <dbReference type="EMBL" id="MDR6293059.1"/>
    </source>
</evidence>
<dbReference type="Gene3D" id="3.40.50.300">
    <property type="entry name" value="P-loop containing nucleotide triphosphate hydrolases"/>
    <property type="match status" value="1"/>
</dbReference>
<reference evidence="11 12" key="1">
    <citation type="submission" date="2023-07" db="EMBL/GenBank/DDBJ databases">
        <title>Sorghum-associated microbial communities from plants grown in Nebraska, USA.</title>
        <authorList>
            <person name="Schachtman D."/>
        </authorList>
    </citation>
    <scope>NUCLEOTIDE SEQUENCE [LARGE SCALE GENOMIC DNA]</scope>
    <source>
        <strain evidence="11 12">584</strain>
    </source>
</reference>
<keyword evidence="1" id="KW-0813">Transport</keyword>
<evidence type="ECO:0000256" key="3">
    <source>
        <dbReference type="ARBA" id="ARBA00022519"/>
    </source>
</evidence>
<sequence length="242" mass="25612">MNGVERAIDIDDLVYRYETMEMRFSLAVAAGAFIILFGPSGAGKSTLLNLIAGFEAPVSGRLSLLGRDVLGTAPAARPVTTLFQDHNLFPHLTAAQNVALGLHPGRLNPAERAQVAEALAHVGLAGLEARRPAQLSGGERQRVALARSLVRDRPILLLDEPFAALGPAQRREMVGLVDRLRQERGLTVLMVSHQLDALPGIAAQAAFVADGRIAATGTATELLIHPPLPEIADYLGYAGPAA</sequence>
<dbReference type="InterPro" id="IPR003439">
    <property type="entry name" value="ABC_transporter-like_ATP-bd"/>
</dbReference>
<name>A0ABU1JZX4_9PROT</name>
<keyword evidence="12" id="KW-1185">Reference proteome</keyword>
<evidence type="ECO:0000256" key="8">
    <source>
        <dbReference type="SAM" id="Phobius"/>
    </source>
</evidence>
<dbReference type="Proteomes" id="UP001262410">
    <property type="component" value="Unassembled WGS sequence"/>
</dbReference>
<evidence type="ECO:0000256" key="4">
    <source>
        <dbReference type="ARBA" id="ARBA00022741"/>
    </source>
</evidence>
<dbReference type="PANTHER" id="PTHR42781:SF1">
    <property type="entry name" value="THIAMINE IMPORT ATP-BINDING PROTEIN THIQ"/>
    <property type="match status" value="1"/>
</dbReference>
<feature type="transmembrane region" description="Helical" evidence="8">
    <location>
        <begin position="24"/>
        <end position="42"/>
    </location>
</feature>
<dbReference type="EMBL" id="JAVDPW010000010">
    <property type="protein sequence ID" value="MDR6293059.1"/>
    <property type="molecule type" value="Genomic_DNA"/>
</dbReference>
<evidence type="ECO:0000259" key="10">
    <source>
        <dbReference type="PROSITE" id="PS50893"/>
    </source>
</evidence>
<keyword evidence="8" id="KW-1133">Transmembrane helix</keyword>
<keyword evidence="8" id="KW-0812">Transmembrane</keyword>
<dbReference type="SMART" id="SM00382">
    <property type="entry name" value="AAA"/>
    <property type="match status" value="1"/>
</dbReference>
<feature type="domain" description="WIF" evidence="9">
    <location>
        <begin position="188"/>
        <end position="242"/>
    </location>
</feature>
<dbReference type="InterPro" id="IPR003593">
    <property type="entry name" value="AAA+_ATPase"/>
</dbReference>